<dbReference type="AlphaFoldDB" id="A0A9P6STV2"/>
<keyword evidence="4" id="KW-1185">Reference proteome</keyword>
<reference evidence="3" key="1">
    <citation type="journal article" date="2020" name="Fungal Divers.">
        <title>Resolving the Mortierellaceae phylogeny through synthesis of multi-gene phylogenetics and phylogenomics.</title>
        <authorList>
            <person name="Vandepol N."/>
            <person name="Liber J."/>
            <person name="Desiro A."/>
            <person name="Na H."/>
            <person name="Kennedy M."/>
            <person name="Barry K."/>
            <person name="Grigoriev I.V."/>
            <person name="Miller A.N."/>
            <person name="O'Donnell K."/>
            <person name="Stajich J.E."/>
            <person name="Bonito G."/>
        </authorList>
    </citation>
    <scope>NUCLEOTIDE SEQUENCE</scope>
    <source>
        <strain evidence="3">NRRL 2769</strain>
    </source>
</reference>
<protein>
    <recommendedName>
        <fullName evidence="2">Condensation domain-containing protein</fullName>
    </recommendedName>
</protein>
<dbReference type="Proteomes" id="UP000703661">
    <property type="component" value="Unassembled WGS sequence"/>
</dbReference>
<dbReference type="InterPro" id="IPR001242">
    <property type="entry name" value="Condensation_dom"/>
</dbReference>
<sequence>NYAEPMTRQPSEASSVRTLQAGGSEDGLAPTESLQDHQQKALIGMPRSLDLPTDRRRPTESSSAGSEYRSLLEAPLKQFLTSLRSDSGFDLTTVMLAAWSIVLSRLSVEDSIVIGMGHVNEMDLSSNALPVHIDLSGEPNTLQLLERVKHAVAVAAAHLSVKVDSTIIPAQKMDLAPYQAAFYSHNGVFLSRRQTVFPWSVISRCIYYGTRRMLR</sequence>
<dbReference type="GO" id="GO:0003824">
    <property type="term" value="F:catalytic activity"/>
    <property type="evidence" value="ECO:0007669"/>
    <property type="project" value="InterPro"/>
</dbReference>
<dbReference type="EMBL" id="JAAAID010002923">
    <property type="protein sequence ID" value="KAG0002673.1"/>
    <property type="molecule type" value="Genomic_DNA"/>
</dbReference>
<dbReference type="Gene3D" id="3.30.559.30">
    <property type="entry name" value="Nonribosomal peptide synthetase, condensation domain"/>
    <property type="match status" value="1"/>
</dbReference>
<feature type="compositionally biased region" description="Polar residues" evidence="1">
    <location>
        <begin position="8"/>
        <end position="18"/>
    </location>
</feature>
<feature type="region of interest" description="Disordered" evidence="1">
    <location>
        <begin position="1"/>
        <end position="67"/>
    </location>
</feature>
<feature type="domain" description="Condensation" evidence="2">
    <location>
        <begin position="45"/>
        <end position="158"/>
    </location>
</feature>
<evidence type="ECO:0000313" key="4">
    <source>
        <dbReference type="Proteomes" id="UP000703661"/>
    </source>
</evidence>
<feature type="non-terminal residue" evidence="3">
    <location>
        <position position="1"/>
    </location>
</feature>
<feature type="non-terminal residue" evidence="3">
    <location>
        <position position="215"/>
    </location>
</feature>
<dbReference type="SUPFAM" id="SSF52777">
    <property type="entry name" value="CoA-dependent acyltransferases"/>
    <property type="match status" value="1"/>
</dbReference>
<organism evidence="3 4">
    <name type="scientific">Entomortierella chlamydospora</name>
    <dbReference type="NCBI Taxonomy" id="101097"/>
    <lineage>
        <taxon>Eukaryota</taxon>
        <taxon>Fungi</taxon>
        <taxon>Fungi incertae sedis</taxon>
        <taxon>Mucoromycota</taxon>
        <taxon>Mortierellomycotina</taxon>
        <taxon>Mortierellomycetes</taxon>
        <taxon>Mortierellales</taxon>
        <taxon>Mortierellaceae</taxon>
        <taxon>Entomortierella</taxon>
    </lineage>
</organism>
<comment type="caution">
    <text evidence="3">The sequence shown here is derived from an EMBL/GenBank/DDBJ whole genome shotgun (WGS) entry which is preliminary data.</text>
</comment>
<evidence type="ECO:0000256" key="1">
    <source>
        <dbReference type="SAM" id="MobiDB-lite"/>
    </source>
</evidence>
<proteinExistence type="predicted"/>
<name>A0A9P6STV2_9FUNG</name>
<evidence type="ECO:0000259" key="2">
    <source>
        <dbReference type="Pfam" id="PF00668"/>
    </source>
</evidence>
<accession>A0A9P6STV2</accession>
<evidence type="ECO:0000313" key="3">
    <source>
        <dbReference type="EMBL" id="KAG0002673.1"/>
    </source>
</evidence>
<dbReference type="Pfam" id="PF00668">
    <property type="entry name" value="Condensation"/>
    <property type="match status" value="1"/>
</dbReference>
<gene>
    <name evidence="3" type="ORF">BGZ80_005933</name>
</gene>